<comment type="caution">
    <text evidence="1">The sequence shown here is derived from an EMBL/GenBank/DDBJ whole genome shotgun (WGS) entry which is preliminary data.</text>
</comment>
<dbReference type="AlphaFoldDB" id="A0A2T2WPQ8"/>
<protein>
    <submittedName>
        <fullName evidence="1">Uncharacterized protein</fullName>
    </submittedName>
</protein>
<reference evidence="1 2" key="1">
    <citation type="journal article" date="2014" name="BMC Genomics">
        <title>Comparison of environmental and isolate Sulfobacillus genomes reveals diverse carbon, sulfur, nitrogen, and hydrogen metabolisms.</title>
        <authorList>
            <person name="Justice N.B."/>
            <person name="Norman A."/>
            <person name="Brown C.T."/>
            <person name="Singh A."/>
            <person name="Thomas B.C."/>
            <person name="Banfield J.F."/>
        </authorList>
    </citation>
    <scope>NUCLEOTIDE SEQUENCE [LARGE SCALE GENOMIC DNA]</scope>
    <source>
        <strain evidence="1">AMDSBA3</strain>
    </source>
</reference>
<proteinExistence type="predicted"/>
<organism evidence="1 2">
    <name type="scientific">Sulfobacillus acidophilus</name>
    <dbReference type="NCBI Taxonomy" id="53633"/>
    <lineage>
        <taxon>Bacteria</taxon>
        <taxon>Bacillati</taxon>
        <taxon>Bacillota</taxon>
        <taxon>Clostridia</taxon>
        <taxon>Eubacteriales</taxon>
        <taxon>Clostridiales Family XVII. Incertae Sedis</taxon>
        <taxon>Sulfobacillus</taxon>
    </lineage>
</organism>
<name>A0A2T2WPQ8_9FIRM</name>
<gene>
    <name evidence="1" type="ORF">C7B45_00725</name>
</gene>
<evidence type="ECO:0000313" key="1">
    <source>
        <dbReference type="EMBL" id="PSR24204.1"/>
    </source>
</evidence>
<dbReference type="Proteomes" id="UP000241848">
    <property type="component" value="Unassembled WGS sequence"/>
</dbReference>
<sequence>MLFIKGTSNALDEVNEVSVEEMENLICQLPTVMKCAVSVNDWGAIEEIHVLTNLERNPKQIVRDVESALLARYHLKVDHKRISVAQIVPDEPTAESQAAWARVGRLKIYEYHLESDALNQTGMARVVFAWGESEAERVTGEWSGRYLPSQHHQIMAWAAVDAINRIPGLIGPIVLSECRTVTLANRTVVLVGLSQYDRRRRETLLVGAAEDRGDSHGASVRAVLDAVNRKVAPFIGLEDVHAKPY</sequence>
<evidence type="ECO:0000313" key="2">
    <source>
        <dbReference type="Proteomes" id="UP000241848"/>
    </source>
</evidence>
<dbReference type="EMBL" id="PXYV01000001">
    <property type="protein sequence ID" value="PSR24204.1"/>
    <property type="molecule type" value="Genomic_DNA"/>
</dbReference>
<accession>A0A2T2WPQ8</accession>